<gene>
    <name evidence="4" type="ORF">E1267_16625</name>
</gene>
<keyword evidence="1" id="KW-0479">Metal-binding</keyword>
<keyword evidence="2" id="KW-0378">Hydrolase</keyword>
<sequence>MTNRPDIVLVMVDQLAARWLEQAWQGVVDLPNLRALAEGGVRFPNAFTPNPVCAPARATVATGLTSQGHGVSECGYDLDPALPTFMRTLQRGGWRTGAFGKLHLRTQIGGVHPDYRPYGFDVTHITEDPRAGEWLDWVREHHPGHYRAALSTVWMTMVPELRAYGPERRDLVAEIEAARREFPESTGEAYTLPFPAEVSQTSWITERACDFIRGTEADRPLFAHVSYVQPHNPFAPPAEYLRHVRAERVPRPLPAEWRSGGPAYFDREQYRQASYDVDDWESHRLHYFADLAHLDEQLGRLVDCLRETGRLAGTYVIFTSDHGELLHDHGLVGKWERHYDACIRVPLLVSGPDLRPGVRPELVELTDLAPTILDVAGLEPDPLPRPELGNPHLPRRLPALPGSSLLPLCQGLDLDWRTAVYVQSNNNHWEASPRSWSRTVRTARHRYTRYFGGGGEQLFDLKADPDEQHDLAHDPAAEPVLRRLREELLELVVLDGYPNSPRGLYGIGTW</sequence>
<dbReference type="Gene3D" id="3.40.720.10">
    <property type="entry name" value="Alkaline Phosphatase, subunit A"/>
    <property type="match status" value="1"/>
</dbReference>
<evidence type="ECO:0000259" key="3">
    <source>
        <dbReference type="Pfam" id="PF00884"/>
    </source>
</evidence>
<evidence type="ECO:0000256" key="1">
    <source>
        <dbReference type="ARBA" id="ARBA00022723"/>
    </source>
</evidence>
<dbReference type="PANTHER" id="PTHR45953:SF1">
    <property type="entry name" value="IDURONATE 2-SULFATASE"/>
    <property type="match status" value="1"/>
</dbReference>
<dbReference type="RefSeq" id="WP_132333476.1">
    <property type="nucleotide sequence ID" value="NZ_SMJZ01000055.1"/>
</dbReference>
<feature type="domain" description="Sulfatase N-terminal" evidence="3">
    <location>
        <begin position="5"/>
        <end position="377"/>
    </location>
</feature>
<name>A0A4R4NBG7_9ACTN</name>
<comment type="caution">
    <text evidence="4">The sequence shown here is derived from an EMBL/GenBank/DDBJ whole genome shotgun (WGS) entry which is preliminary data.</text>
</comment>
<protein>
    <submittedName>
        <fullName evidence="4">DUF4976 domain-containing protein</fullName>
    </submittedName>
</protein>
<dbReference type="Proteomes" id="UP000295157">
    <property type="component" value="Unassembled WGS sequence"/>
</dbReference>
<dbReference type="GO" id="GO:0046872">
    <property type="term" value="F:metal ion binding"/>
    <property type="evidence" value="ECO:0007669"/>
    <property type="project" value="UniProtKB-KW"/>
</dbReference>
<dbReference type="Pfam" id="PF00884">
    <property type="entry name" value="Sulfatase"/>
    <property type="match status" value="1"/>
</dbReference>
<keyword evidence="5" id="KW-1185">Reference proteome</keyword>
<dbReference type="OrthoDB" id="9777306at2"/>
<dbReference type="SUPFAM" id="SSF53649">
    <property type="entry name" value="Alkaline phosphatase-like"/>
    <property type="match status" value="1"/>
</dbReference>
<dbReference type="InterPro" id="IPR000917">
    <property type="entry name" value="Sulfatase_N"/>
</dbReference>
<dbReference type="AlphaFoldDB" id="A0A4R4NBG7"/>
<dbReference type="GO" id="GO:0008484">
    <property type="term" value="F:sulfuric ester hydrolase activity"/>
    <property type="evidence" value="ECO:0007669"/>
    <property type="project" value="TreeGrafter"/>
</dbReference>
<dbReference type="GO" id="GO:0005737">
    <property type="term" value="C:cytoplasm"/>
    <property type="evidence" value="ECO:0007669"/>
    <property type="project" value="TreeGrafter"/>
</dbReference>
<dbReference type="PANTHER" id="PTHR45953">
    <property type="entry name" value="IDURONATE 2-SULFATASE"/>
    <property type="match status" value="1"/>
</dbReference>
<dbReference type="EMBL" id="SMJZ01000055">
    <property type="protein sequence ID" value="TDC06378.1"/>
    <property type="molecule type" value="Genomic_DNA"/>
</dbReference>
<dbReference type="InterPro" id="IPR017850">
    <property type="entry name" value="Alkaline_phosphatase_core_sf"/>
</dbReference>
<evidence type="ECO:0000313" key="4">
    <source>
        <dbReference type="EMBL" id="TDC06378.1"/>
    </source>
</evidence>
<organism evidence="4 5">
    <name type="scientific">Nonomuraea longispora</name>
    <dbReference type="NCBI Taxonomy" id="1848320"/>
    <lineage>
        <taxon>Bacteria</taxon>
        <taxon>Bacillati</taxon>
        <taxon>Actinomycetota</taxon>
        <taxon>Actinomycetes</taxon>
        <taxon>Streptosporangiales</taxon>
        <taxon>Streptosporangiaceae</taxon>
        <taxon>Nonomuraea</taxon>
    </lineage>
</organism>
<evidence type="ECO:0000256" key="2">
    <source>
        <dbReference type="ARBA" id="ARBA00022801"/>
    </source>
</evidence>
<evidence type="ECO:0000313" key="5">
    <source>
        <dbReference type="Proteomes" id="UP000295157"/>
    </source>
</evidence>
<reference evidence="4 5" key="1">
    <citation type="submission" date="2019-02" db="EMBL/GenBank/DDBJ databases">
        <title>Draft genome sequences of novel Actinobacteria.</title>
        <authorList>
            <person name="Sahin N."/>
            <person name="Ay H."/>
            <person name="Saygin H."/>
        </authorList>
    </citation>
    <scope>NUCLEOTIDE SEQUENCE [LARGE SCALE GENOMIC DNA]</scope>
    <source>
        <strain evidence="4 5">KC201</strain>
    </source>
</reference>
<proteinExistence type="predicted"/>
<accession>A0A4R4NBG7</accession>